<evidence type="ECO:0000313" key="4">
    <source>
        <dbReference type="Proteomes" id="UP000245720"/>
    </source>
</evidence>
<evidence type="ECO:0000256" key="1">
    <source>
        <dbReference type="SAM" id="MobiDB-lite"/>
    </source>
</evidence>
<reference evidence="3 4" key="1">
    <citation type="submission" date="2018-05" db="EMBL/GenBank/DDBJ databases">
        <title>The Hungate 1000. A catalogue of reference genomes from the rumen microbiome.</title>
        <authorList>
            <person name="Kelly W."/>
        </authorList>
    </citation>
    <scope>NUCLEOTIDE SEQUENCE [LARGE SCALE GENOMIC DNA]</scope>
    <source>
        <strain evidence="3 4">SAb67</strain>
    </source>
</reference>
<feature type="compositionally biased region" description="Polar residues" evidence="1">
    <location>
        <begin position="32"/>
        <end position="48"/>
    </location>
</feature>
<organism evidence="3 4">
    <name type="scientific">Ruminococcus flavefaciens</name>
    <dbReference type="NCBI Taxonomy" id="1265"/>
    <lineage>
        <taxon>Bacteria</taxon>
        <taxon>Bacillati</taxon>
        <taxon>Bacillota</taxon>
        <taxon>Clostridia</taxon>
        <taxon>Eubacteriales</taxon>
        <taxon>Oscillospiraceae</taxon>
        <taxon>Ruminococcus</taxon>
    </lineage>
</organism>
<feature type="signal peptide" evidence="2">
    <location>
        <begin position="1"/>
        <end position="21"/>
    </location>
</feature>
<dbReference type="Gene3D" id="3.40.190.10">
    <property type="entry name" value="Periplasmic binding protein-like II"/>
    <property type="match status" value="1"/>
</dbReference>
<gene>
    <name evidence="3" type="ORF">IE37_02914</name>
</gene>
<accession>A0A315XY38</accession>
<dbReference type="Proteomes" id="UP000245720">
    <property type="component" value="Unassembled WGS sequence"/>
</dbReference>
<dbReference type="PROSITE" id="PS51257">
    <property type="entry name" value="PROKAR_LIPOPROTEIN"/>
    <property type="match status" value="1"/>
</dbReference>
<feature type="region of interest" description="Disordered" evidence="1">
    <location>
        <begin position="26"/>
        <end position="50"/>
    </location>
</feature>
<dbReference type="AlphaFoldDB" id="A0A315XY38"/>
<evidence type="ECO:0000256" key="2">
    <source>
        <dbReference type="SAM" id="SignalP"/>
    </source>
</evidence>
<evidence type="ECO:0000313" key="3">
    <source>
        <dbReference type="EMBL" id="PWJ10559.1"/>
    </source>
</evidence>
<dbReference type="RefSeq" id="WP_181380332.1">
    <property type="nucleotide sequence ID" value="NZ_QGDI01000013.1"/>
</dbReference>
<dbReference type="PANTHER" id="PTHR43649">
    <property type="entry name" value="ARABINOSE-BINDING PROTEIN-RELATED"/>
    <property type="match status" value="1"/>
</dbReference>
<sequence>MLNKRRLSVIACAAAVLTAAAACSSKKNSSSDTQPATESTTPAATQYDGSPAAANSEMEITWLADYDLNPQPGGQRSAALTLFEDIFGGRINCVYTSPKDKYERLSSMRNSGEAVDMFPCEAGAFPNGTTAGLFDPLDPYFTYMGMDDGLWSDMSDVTDMFAYKGQHYVVPYSISEPAVLTYSRKLMESEGLDDPRKLWQEGKWDWNAMKGMIEKFRNNQPDAPRYGINGWYGQAALASTGHTVVGFDGVSFSNNIGDAEIGKAVGLMSEIKNNGWYSSTLRDTFPSDLNTLFYASGSWSLGISNAANPEADLMIVPFPKSPDADKNYISCDVNARMLVKNSQKGKAVATYLKCERLAASDETMKAAAKEQALVQQKNASGSFRSFITEEQYNALQEYLDLSKVTPVFDCGWGMGEAMSGNGNYTPDSRGIMQKITETDSISKTYEQLRDELSPAIDGEVSKLNSLS</sequence>
<dbReference type="InterPro" id="IPR006059">
    <property type="entry name" value="SBP"/>
</dbReference>
<dbReference type="InterPro" id="IPR050490">
    <property type="entry name" value="Bact_solute-bd_prot1"/>
</dbReference>
<dbReference type="SUPFAM" id="SSF53850">
    <property type="entry name" value="Periplasmic binding protein-like II"/>
    <property type="match status" value="1"/>
</dbReference>
<dbReference type="EMBL" id="QGDI01000013">
    <property type="protein sequence ID" value="PWJ10559.1"/>
    <property type="molecule type" value="Genomic_DNA"/>
</dbReference>
<protein>
    <submittedName>
        <fullName evidence="3">ABC-type glycerol-3-phosphate transport system substrate-binding protein</fullName>
    </submittedName>
</protein>
<feature type="chain" id="PRO_5039234611" evidence="2">
    <location>
        <begin position="22"/>
        <end position="467"/>
    </location>
</feature>
<name>A0A315XY38_RUMFL</name>
<comment type="caution">
    <text evidence="3">The sequence shown here is derived from an EMBL/GenBank/DDBJ whole genome shotgun (WGS) entry which is preliminary data.</text>
</comment>
<proteinExistence type="predicted"/>
<keyword evidence="2" id="KW-0732">Signal</keyword>
<dbReference type="Pfam" id="PF13416">
    <property type="entry name" value="SBP_bac_8"/>
    <property type="match status" value="1"/>
</dbReference>